<evidence type="ECO:0000313" key="2">
    <source>
        <dbReference type="Proteomes" id="UP000552038"/>
    </source>
</evidence>
<organism evidence="1 2">
    <name type="scientific">Paenibacillus alvei</name>
    <name type="common">Bacillus alvei</name>
    <dbReference type="NCBI Taxonomy" id="44250"/>
    <lineage>
        <taxon>Bacteria</taxon>
        <taxon>Bacillati</taxon>
        <taxon>Bacillota</taxon>
        <taxon>Bacilli</taxon>
        <taxon>Bacillales</taxon>
        <taxon>Paenibacillaceae</taxon>
        <taxon>Paenibacillus</taxon>
    </lineage>
</organism>
<evidence type="ECO:0000313" key="1">
    <source>
        <dbReference type="EMBL" id="NOJ70068.1"/>
    </source>
</evidence>
<dbReference type="Pfam" id="PF14091">
    <property type="entry name" value="DUF4269"/>
    <property type="match status" value="1"/>
</dbReference>
<gene>
    <name evidence="1" type="ORF">HMI46_05820</name>
</gene>
<dbReference type="Proteomes" id="UP000552038">
    <property type="component" value="Unassembled WGS sequence"/>
</dbReference>
<proteinExistence type="predicted"/>
<name>A0AAP6ZTT0_PAEAL</name>
<protein>
    <submittedName>
        <fullName evidence="1">DUF4269 domain-containing protein</fullName>
    </submittedName>
</protein>
<reference evidence="1 2" key="1">
    <citation type="submission" date="2020-05" db="EMBL/GenBank/DDBJ databases">
        <title>Whole genome sequencing and identification of novel metabolites from Paenibacillus alvei strain JR949.</title>
        <authorList>
            <person name="Rajendhran J."/>
            <person name="Sree Pranav P."/>
            <person name="Mahalakshmi B."/>
            <person name="Karthikeyan R."/>
        </authorList>
    </citation>
    <scope>NUCLEOTIDE SEQUENCE [LARGE SCALE GENOMIC DNA]</scope>
    <source>
        <strain evidence="1 2">JR949</strain>
    </source>
</reference>
<dbReference type="AlphaFoldDB" id="A0AAP6ZTT0"/>
<accession>A0AAP6ZTT0</accession>
<comment type="caution">
    <text evidence="1">The sequence shown here is derived from an EMBL/GenBank/DDBJ whole genome shotgun (WGS) entry which is preliminary data.</text>
</comment>
<dbReference type="InterPro" id="IPR025365">
    <property type="entry name" value="DUF4269"/>
</dbReference>
<dbReference type="EMBL" id="JABFOR010000005">
    <property type="protein sequence ID" value="NOJ70068.1"/>
    <property type="molecule type" value="Genomic_DNA"/>
</dbReference>
<dbReference type="RefSeq" id="WP_171415479.1">
    <property type="nucleotide sequence ID" value="NZ_JABFOR010000005.1"/>
</dbReference>
<sequence>MNHWLAIDYLQHGNADQVEVYHLLQELRIMAVLELYTPVLIGTLPLSIHIPGSDLDIACEVYDFAAFEELVRVHFEHYEAFEYVRRTVNEVERVKVNFCCGKWPVEIFGQPIPVIEQNGFRHMVIEECLLRKYGDSFRQQIIELKRNGMKTEPAFAELLQLEGDPYEQLLLIDCDENHRHKEN</sequence>